<dbReference type="Pfam" id="PF12796">
    <property type="entry name" value="Ank_2"/>
    <property type="match status" value="1"/>
</dbReference>
<proteinExistence type="predicted"/>
<dbReference type="SUPFAM" id="SSF48403">
    <property type="entry name" value="Ankyrin repeat"/>
    <property type="match status" value="1"/>
</dbReference>
<feature type="repeat" description="ANK" evidence="3">
    <location>
        <begin position="80"/>
        <end position="112"/>
    </location>
</feature>
<dbReference type="PANTHER" id="PTHR24201">
    <property type="entry name" value="ANK_REP_REGION DOMAIN-CONTAINING PROTEIN"/>
    <property type="match status" value="1"/>
</dbReference>
<dbReference type="InterPro" id="IPR036770">
    <property type="entry name" value="Ankyrin_rpt-contain_sf"/>
</dbReference>
<dbReference type="EMBL" id="CAJNNW010036651">
    <property type="protein sequence ID" value="CAE8736341.1"/>
    <property type="molecule type" value="Genomic_DNA"/>
</dbReference>
<dbReference type="Gene3D" id="1.25.40.20">
    <property type="entry name" value="Ankyrin repeat-containing domain"/>
    <property type="match status" value="1"/>
</dbReference>
<name>A0A813LYY8_POLGL</name>
<comment type="caution">
    <text evidence="4">The sequence shown here is derived from an EMBL/GenBank/DDBJ whole genome shotgun (WGS) entry which is preliminary data.</text>
</comment>
<organism evidence="4 5">
    <name type="scientific">Polarella glacialis</name>
    <name type="common">Dinoflagellate</name>
    <dbReference type="NCBI Taxonomy" id="89957"/>
    <lineage>
        <taxon>Eukaryota</taxon>
        <taxon>Sar</taxon>
        <taxon>Alveolata</taxon>
        <taxon>Dinophyceae</taxon>
        <taxon>Suessiales</taxon>
        <taxon>Suessiaceae</taxon>
        <taxon>Polarella</taxon>
    </lineage>
</organism>
<evidence type="ECO:0000256" key="3">
    <source>
        <dbReference type="PROSITE-ProRule" id="PRU00023"/>
    </source>
</evidence>
<dbReference type="GO" id="GO:0005634">
    <property type="term" value="C:nucleus"/>
    <property type="evidence" value="ECO:0007669"/>
    <property type="project" value="TreeGrafter"/>
</dbReference>
<dbReference type="InterPro" id="IPR050776">
    <property type="entry name" value="Ank_Repeat/CDKN_Inhibitor"/>
</dbReference>
<dbReference type="Proteomes" id="UP000626109">
    <property type="component" value="Unassembled WGS sequence"/>
</dbReference>
<evidence type="ECO:0008006" key="6">
    <source>
        <dbReference type="Google" id="ProtNLM"/>
    </source>
</evidence>
<dbReference type="SMART" id="SM00248">
    <property type="entry name" value="ANK"/>
    <property type="match status" value="2"/>
</dbReference>
<sequence>MGVGSSGPGKWCARRLSNSKEELPFFGSGATSSGAMTAALPSRGSAVGFDQILGFARDNDAAAIREIVKMGCPPSFTNRVGQTPLHIAAIWGSVEAAQALLELGANPNAANQLRGSTPLHAAALGKGPPERRAECVRLMIQAKG</sequence>
<keyword evidence="1" id="KW-0677">Repeat</keyword>
<dbReference type="AlphaFoldDB" id="A0A813LYY8"/>
<evidence type="ECO:0000313" key="5">
    <source>
        <dbReference type="Proteomes" id="UP000626109"/>
    </source>
</evidence>
<evidence type="ECO:0000256" key="1">
    <source>
        <dbReference type="ARBA" id="ARBA00022737"/>
    </source>
</evidence>
<dbReference type="PROSITE" id="PS50297">
    <property type="entry name" value="ANK_REP_REGION"/>
    <property type="match status" value="1"/>
</dbReference>
<evidence type="ECO:0000313" key="4">
    <source>
        <dbReference type="EMBL" id="CAE8736341.1"/>
    </source>
</evidence>
<feature type="non-terminal residue" evidence="4">
    <location>
        <position position="144"/>
    </location>
</feature>
<dbReference type="InterPro" id="IPR002110">
    <property type="entry name" value="Ankyrin_rpt"/>
</dbReference>
<accession>A0A813LYY8</accession>
<gene>
    <name evidence="4" type="ORF">PGLA2088_LOCUS48267</name>
</gene>
<reference evidence="4" key="1">
    <citation type="submission" date="2021-02" db="EMBL/GenBank/DDBJ databases">
        <authorList>
            <person name="Dougan E. K."/>
            <person name="Rhodes N."/>
            <person name="Thang M."/>
            <person name="Chan C."/>
        </authorList>
    </citation>
    <scope>NUCLEOTIDE SEQUENCE</scope>
</reference>
<keyword evidence="2 3" id="KW-0040">ANK repeat</keyword>
<dbReference type="PANTHER" id="PTHR24201:SF2">
    <property type="entry name" value="ANKYRIN REPEAT DOMAIN-CONTAINING PROTEIN 42"/>
    <property type="match status" value="1"/>
</dbReference>
<evidence type="ECO:0000256" key="2">
    <source>
        <dbReference type="ARBA" id="ARBA00023043"/>
    </source>
</evidence>
<protein>
    <recommendedName>
        <fullName evidence="6">Ankyrin repeat domain-containing protein</fullName>
    </recommendedName>
</protein>
<dbReference type="PROSITE" id="PS50088">
    <property type="entry name" value="ANK_REPEAT"/>
    <property type="match status" value="1"/>
</dbReference>